<protein>
    <submittedName>
        <fullName evidence="1">Uncharacterized protein</fullName>
    </submittedName>
</protein>
<proteinExistence type="predicted"/>
<evidence type="ECO:0000313" key="2">
    <source>
        <dbReference type="Proteomes" id="UP000054653"/>
    </source>
</evidence>
<dbReference type="AlphaFoldDB" id="A0A0V1CYA2"/>
<gene>
    <name evidence="1" type="ORF">T03_5431</name>
</gene>
<dbReference type="Proteomes" id="UP000054653">
    <property type="component" value="Unassembled WGS sequence"/>
</dbReference>
<dbReference type="EMBL" id="JYDI01000074">
    <property type="protein sequence ID" value="KRY54124.1"/>
    <property type="molecule type" value="Genomic_DNA"/>
</dbReference>
<comment type="caution">
    <text evidence="1">The sequence shown here is derived from an EMBL/GenBank/DDBJ whole genome shotgun (WGS) entry which is preliminary data.</text>
</comment>
<name>A0A0V1CYA2_TRIBR</name>
<keyword evidence="2" id="KW-1185">Reference proteome</keyword>
<sequence length="148" mass="17708">MINHIVYLKTLFKKSILQGRETNSIQANFTSLQKNPVEFYPFKFDKILKAHTFCRRDNDIVKQTTTSMHGEKKSKPDRVWTIQNKKNKEIPYFSFSSSSIIKHYHLLNCFNKELHEKENFQTHWPKALLVHFYNYILNITSTVFNLQH</sequence>
<reference evidence="1 2" key="1">
    <citation type="submission" date="2015-01" db="EMBL/GenBank/DDBJ databases">
        <title>Evolution of Trichinella species and genotypes.</title>
        <authorList>
            <person name="Korhonen P.K."/>
            <person name="Edoardo P."/>
            <person name="Giuseppe L.R."/>
            <person name="Gasser R.B."/>
        </authorList>
    </citation>
    <scope>NUCLEOTIDE SEQUENCE [LARGE SCALE GENOMIC DNA]</scope>
    <source>
        <strain evidence="1">ISS120</strain>
    </source>
</reference>
<dbReference type="OrthoDB" id="10379210at2759"/>
<accession>A0A0V1CYA2</accession>
<organism evidence="1 2">
    <name type="scientific">Trichinella britovi</name>
    <name type="common">Parasitic roundworm</name>
    <dbReference type="NCBI Taxonomy" id="45882"/>
    <lineage>
        <taxon>Eukaryota</taxon>
        <taxon>Metazoa</taxon>
        <taxon>Ecdysozoa</taxon>
        <taxon>Nematoda</taxon>
        <taxon>Enoplea</taxon>
        <taxon>Dorylaimia</taxon>
        <taxon>Trichinellida</taxon>
        <taxon>Trichinellidae</taxon>
        <taxon>Trichinella</taxon>
    </lineage>
</organism>
<evidence type="ECO:0000313" key="1">
    <source>
        <dbReference type="EMBL" id="KRY54124.1"/>
    </source>
</evidence>